<proteinExistence type="predicted"/>
<comment type="caution">
    <text evidence="2">The sequence shown here is derived from an EMBL/GenBank/DDBJ whole genome shotgun (WGS) entry which is preliminary data.</text>
</comment>
<dbReference type="PANTHER" id="PTHR30388:SF6">
    <property type="entry name" value="XANTHINE DEHYDROGENASE SUBUNIT A-RELATED"/>
    <property type="match status" value="1"/>
</dbReference>
<evidence type="ECO:0000313" key="2">
    <source>
        <dbReference type="EMBL" id="GFD53586.1"/>
    </source>
</evidence>
<feature type="non-terminal residue" evidence="2">
    <location>
        <position position="1"/>
    </location>
</feature>
<dbReference type="InterPro" id="IPR052698">
    <property type="entry name" value="MoCofactor_Util/Proc"/>
</dbReference>
<gene>
    <name evidence="2" type="ORF">Tci_925555</name>
</gene>
<dbReference type="AlphaFoldDB" id="A0A699X709"/>
<organism evidence="2">
    <name type="scientific">Tanacetum cinerariifolium</name>
    <name type="common">Dalmatian daisy</name>
    <name type="synonym">Chrysanthemum cinerariifolium</name>
    <dbReference type="NCBI Taxonomy" id="118510"/>
    <lineage>
        <taxon>Eukaryota</taxon>
        <taxon>Viridiplantae</taxon>
        <taxon>Streptophyta</taxon>
        <taxon>Embryophyta</taxon>
        <taxon>Tracheophyta</taxon>
        <taxon>Spermatophyta</taxon>
        <taxon>Magnoliopsida</taxon>
        <taxon>eudicotyledons</taxon>
        <taxon>Gunneridae</taxon>
        <taxon>Pentapetalae</taxon>
        <taxon>asterids</taxon>
        <taxon>campanulids</taxon>
        <taxon>Asterales</taxon>
        <taxon>Asteraceae</taxon>
        <taxon>Asteroideae</taxon>
        <taxon>Anthemideae</taxon>
        <taxon>Anthemidinae</taxon>
        <taxon>Tanacetum</taxon>
    </lineage>
</organism>
<dbReference type="PANTHER" id="PTHR30388">
    <property type="entry name" value="ALDEHYDE OXIDOREDUCTASE MOLYBDENUM COFACTOR ASSEMBLY PROTEIN"/>
    <property type="match status" value="1"/>
</dbReference>
<protein>
    <recommendedName>
        <fullName evidence="1">XdhC- CoxI domain-containing protein</fullName>
    </recommendedName>
</protein>
<evidence type="ECO:0000259" key="1">
    <source>
        <dbReference type="Pfam" id="PF02625"/>
    </source>
</evidence>
<feature type="domain" description="XdhC- CoxI" evidence="1">
    <location>
        <begin position="54"/>
        <end position="99"/>
    </location>
</feature>
<accession>A0A699X709</accession>
<dbReference type="InterPro" id="IPR003777">
    <property type="entry name" value="XdhC_CoxI"/>
</dbReference>
<dbReference type="EMBL" id="BKCJ011796207">
    <property type="protein sequence ID" value="GFD53586.1"/>
    <property type="molecule type" value="Genomic_DNA"/>
</dbReference>
<reference evidence="2" key="1">
    <citation type="journal article" date="2019" name="Sci. Rep.">
        <title>Draft genome of Tanacetum cinerariifolium, the natural source of mosquito coil.</title>
        <authorList>
            <person name="Yamashiro T."/>
            <person name="Shiraishi A."/>
            <person name="Satake H."/>
            <person name="Nakayama K."/>
        </authorList>
    </citation>
    <scope>NUCLEOTIDE SEQUENCE</scope>
</reference>
<feature type="non-terminal residue" evidence="2">
    <location>
        <position position="99"/>
    </location>
</feature>
<sequence>GLNLRRRWQSASNRTNMLGGGALPFNSTVSAHDSVGTCMNDLSSLLAALDRAQAGRQETVIATVVKVEGSAYRRPGARMVIAQLGEATGTVSGGCLESD</sequence>
<name>A0A699X709_TANCI</name>
<dbReference type="Pfam" id="PF02625">
    <property type="entry name" value="XdhC_CoxI"/>
    <property type="match status" value="1"/>
</dbReference>